<dbReference type="EMBL" id="JADGJH010002654">
    <property type="protein sequence ID" value="KAJ3095884.1"/>
    <property type="molecule type" value="Genomic_DNA"/>
</dbReference>
<feature type="signal peptide" evidence="1">
    <location>
        <begin position="1"/>
        <end position="17"/>
    </location>
</feature>
<reference evidence="2" key="1">
    <citation type="submission" date="2020-05" db="EMBL/GenBank/DDBJ databases">
        <title>Phylogenomic resolution of chytrid fungi.</title>
        <authorList>
            <person name="Stajich J.E."/>
            <person name="Amses K."/>
            <person name="Simmons R."/>
            <person name="Seto K."/>
            <person name="Myers J."/>
            <person name="Bonds A."/>
            <person name="Quandt C.A."/>
            <person name="Barry K."/>
            <person name="Liu P."/>
            <person name="Grigoriev I."/>
            <person name="Longcore J.E."/>
            <person name="James T.Y."/>
        </authorList>
    </citation>
    <scope>NUCLEOTIDE SEQUENCE</scope>
    <source>
        <strain evidence="2">JEL0513</strain>
    </source>
</reference>
<comment type="caution">
    <text evidence="2">The sequence shown here is derived from an EMBL/GenBank/DDBJ whole genome shotgun (WGS) entry which is preliminary data.</text>
</comment>
<feature type="chain" id="PRO_5041953041" evidence="1">
    <location>
        <begin position="18"/>
        <end position="80"/>
    </location>
</feature>
<dbReference type="AlphaFoldDB" id="A0AAD5STK0"/>
<feature type="non-terminal residue" evidence="2">
    <location>
        <position position="80"/>
    </location>
</feature>
<accession>A0AAD5STK0</accession>
<protein>
    <submittedName>
        <fullName evidence="2">Uncharacterized protein</fullName>
    </submittedName>
</protein>
<sequence length="80" mass="8713">MFIAIITSVIFALASNAAPVIQERQDGVFLTSLGCETDEFGRESYEVKVVTLPLECSVYDIFSIFSTQAWGGQNCWGPGS</sequence>
<dbReference type="Proteomes" id="UP001211907">
    <property type="component" value="Unassembled WGS sequence"/>
</dbReference>
<proteinExistence type="predicted"/>
<evidence type="ECO:0000313" key="2">
    <source>
        <dbReference type="EMBL" id="KAJ3095884.1"/>
    </source>
</evidence>
<evidence type="ECO:0000256" key="1">
    <source>
        <dbReference type="SAM" id="SignalP"/>
    </source>
</evidence>
<keyword evidence="1" id="KW-0732">Signal</keyword>
<evidence type="ECO:0000313" key="3">
    <source>
        <dbReference type="Proteomes" id="UP001211907"/>
    </source>
</evidence>
<name>A0AAD5STK0_9FUNG</name>
<organism evidence="2 3">
    <name type="scientific">Physocladia obscura</name>
    <dbReference type="NCBI Taxonomy" id="109957"/>
    <lineage>
        <taxon>Eukaryota</taxon>
        <taxon>Fungi</taxon>
        <taxon>Fungi incertae sedis</taxon>
        <taxon>Chytridiomycota</taxon>
        <taxon>Chytridiomycota incertae sedis</taxon>
        <taxon>Chytridiomycetes</taxon>
        <taxon>Chytridiales</taxon>
        <taxon>Chytriomycetaceae</taxon>
        <taxon>Physocladia</taxon>
    </lineage>
</organism>
<gene>
    <name evidence="2" type="ORF">HK100_005704</name>
</gene>
<keyword evidence="3" id="KW-1185">Reference proteome</keyword>